<evidence type="ECO:0000256" key="1">
    <source>
        <dbReference type="ARBA" id="ARBA00009175"/>
    </source>
</evidence>
<feature type="binding site" evidence="6">
    <location>
        <position position="139"/>
    </location>
    <ligand>
        <name>molybdate</name>
        <dbReference type="ChEBI" id="CHEBI:36264"/>
    </ligand>
</feature>
<dbReference type="GO" id="GO:0030973">
    <property type="term" value="F:molybdate ion binding"/>
    <property type="evidence" value="ECO:0007669"/>
    <property type="project" value="TreeGrafter"/>
</dbReference>
<evidence type="ECO:0000256" key="2">
    <source>
        <dbReference type="ARBA" id="ARBA00022505"/>
    </source>
</evidence>
<feature type="chain" id="PRO_5009524560" evidence="7">
    <location>
        <begin position="21"/>
        <end position="243"/>
    </location>
</feature>
<evidence type="ECO:0000313" key="9">
    <source>
        <dbReference type="Proteomes" id="UP000178449"/>
    </source>
</evidence>
<accession>A0A1F6G8T4</accession>
<evidence type="ECO:0000256" key="6">
    <source>
        <dbReference type="PIRSR" id="PIRSR004846-1"/>
    </source>
</evidence>
<name>A0A1F6G8T4_9PROT</name>
<feature type="binding site" evidence="6">
    <location>
        <position position="184"/>
    </location>
    <ligand>
        <name>molybdate</name>
        <dbReference type="ChEBI" id="CHEBI:36264"/>
    </ligand>
</feature>
<dbReference type="InterPro" id="IPR050682">
    <property type="entry name" value="ModA/WtpA"/>
</dbReference>
<dbReference type="GO" id="GO:0015689">
    <property type="term" value="P:molybdate ion transport"/>
    <property type="evidence" value="ECO:0007669"/>
    <property type="project" value="InterPro"/>
</dbReference>
<comment type="caution">
    <text evidence="8">The sequence shown here is derived from an EMBL/GenBank/DDBJ whole genome shotgun (WGS) entry which is preliminary data.</text>
</comment>
<keyword evidence="2 6" id="KW-0500">Molybdenum</keyword>
<feature type="signal peptide" evidence="7">
    <location>
        <begin position="1"/>
        <end position="20"/>
    </location>
</feature>
<dbReference type="GO" id="GO:1901359">
    <property type="term" value="F:tungstate binding"/>
    <property type="evidence" value="ECO:0007669"/>
    <property type="project" value="UniProtKB-ARBA"/>
</dbReference>
<dbReference type="SUPFAM" id="SSF53850">
    <property type="entry name" value="Periplasmic binding protein-like II"/>
    <property type="match status" value="1"/>
</dbReference>
<feature type="binding site" evidence="6">
    <location>
        <position position="29"/>
    </location>
    <ligand>
        <name>molybdate</name>
        <dbReference type="ChEBI" id="CHEBI:36264"/>
    </ligand>
</feature>
<dbReference type="AlphaFoldDB" id="A0A1F6G8T4"/>
<dbReference type="PIRSF" id="PIRSF004846">
    <property type="entry name" value="ModA"/>
    <property type="match status" value="1"/>
</dbReference>
<dbReference type="Pfam" id="PF13531">
    <property type="entry name" value="SBP_bac_11"/>
    <property type="match status" value="1"/>
</dbReference>
<evidence type="ECO:0000256" key="5">
    <source>
        <dbReference type="ARBA" id="ARBA00062515"/>
    </source>
</evidence>
<comment type="similarity">
    <text evidence="1">Belongs to the bacterial solute-binding protein ModA family.</text>
</comment>
<keyword evidence="4 7" id="KW-0732">Signal</keyword>
<gene>
    <name evidence="8" type="ORF">A2527_01505</name>
</gene>
<proteinExistence type="inferred from homology"/>
<dbReference type="PANTHER" id="PTHR30632:SF0">
    <property type="entry name" value="SULFATE-BINDING PROTEIN"/>
    <property type="match status" value="1"/>
</dbReference>
<organism evidence="8 9">
    <name type="scientific">Candidatus Lambdaproteobacteria bacterium RIFOXYD2_FULL_50_16</name>
    <dbReference type="NCBI Taxonomy" id="1817772"/>
    <lineage>
        <taxon>Bacteria</taxon>
        <taxon>Pseudomonadati</taxon>
        <taxon>Pseudomonadota</taxon>
        <taxon>Candidatus Lambdaproteobacteria</taxon>
    </lineage>
</organism>
<dbReference type="FunFam" id="3.40.190.10:FF:000035">
    <property type="entry name" value="Molybdate ABC transporter substrate-binding protein"/>
    <property type="match status" value="1"/>
</dbReference>
<feature type="binding site" evidence="6">
    <location>
        <position position="166"/>
    </location>
    <ligand>
        <name>molybdate</name>
        <dbReference type="ChEBI" id="CHEBI:36264"/>
    </ligand>
</feature>
<keyword evidence="3 6" id="KW-0479">Metal-binding</keyword>
<reference evidence="8 9" key="1">
    <citation type="journal article" date="2016" name="Nat. Commun.">
        <title>Thousands of microbial genomes shed light on interconnected biogeochemical processes in an aquifer system.</title>
        <authorList>
            <person name="Anantharaman K."/>
            <person name="Brown C.T."/>
            <person name="Hug L.A."/>
            <person name="Sharon I."/>
            <person name="Castelle C.J."/>
            <person name="Probst A.J."/>
            <person name="Thomas B.C."/>
            <person name="Singh A."/>
            <person name="Wilkins M.J."/>
            <person name="Karaoz U."/>
            <person name="Brodie E.L."/>
            <person name="Williams K.H."/>
            <person name="Hubbard S.S."/>
            <person name="Banfield J.F."/>
        </authorList>
    </citation>
    <scope>NUCLEOTIDE SEQUENCE [LARGE SCALE GENOMIC DNA]</scope>
</reference>
<dbReference type="Gene3D" id="3.40.190.10">
    <property type="entry name" value="Periplasmic binding protein-like II"/>
    <property type="match status" value="2"/>
</dbReference>
<feature type="binding site" evidence="6">
    <location>
        <position position="56"/>
    </location>
    <ligand>
        <name>molybdate</name>
        <dbReference type="ChEBI" id="CHEBI:36264"/>
    </ligand>
</feature>
<dbReference type="Proteomes" id="UP000178449">
    <property type="component" value="Unassembled WGS sequence"/>
</dbReference>
<dbReference type="PANTHER" id="PTHR30632">
    <property type="entry name" value="MOLYBDATE-BINDING PERIPLASMIC PROTEIN"/>
    <property type="match status" value="1"/>
</dbReference>
<evidence type="ECO:0000256" key="3">
    <source>
        <dbReference type="ARBA" id="ARBA00022723"/>
    </source>
</evidence>
<dbReference type="STRING" id="1817772.A2527_01505"/>
<evidence type="ECO:0000256" key="4">
    <source>
        <dbReference type="ARBA" id="ARBA00022729"/>
    </source>
</evidence>
<evidence type="ECO:0000256" key="7">
    <source>
        <dbReference type="SAM" id="SignalP"/>
    </source>
</evidence>
<dbReference type="NCBIfam" id="TIGR01256">
    <property type="entry name" value="modA"/>
    <property type="match status" value="1"/>
</dbReference>
<evidence type="ECO:0000313" key="8">
    <source>
        <dbReference type="EMBL" id="OGG94510.1"/>
    </source>
</evidence>
<protein>
    <submittedName>
        <fullName evidence="8">Molybdate ABC transporter substrate-binding protein</fullName>
    </submittedName>
</protein>
<dbReference type="GO" id="GO:0046872">
    <property type="term" value="F:metal ion binding"/>
    <property type="evidence" value="ECO:0007669"/>
    <property type="project" value="UniProtKB-KW"/>
</dbReference>
<sequence length="243" mass="26043">MKLTLACFCLFIFISLPVWADPLLLAAASTSEGASAAIKAYGKKTGGSVTLSLAASSALARQIAEGAPAQLFLSANSRWMDYLDKKGWLVKNTRVEYLSNHLVLIAPLGQTIKPKQSAKAYLSNFSGRLAMGDPSHVPAGQYTKAALEYAGLWEQVQTKVAPTANVRLALLLVEQGECDLGIVYKTDADLSKKVQILSPIAEASPVRYSLALIKGAGKDAQSFYQFLLSPQGKQSFISLGFEP</sequence>
<comment type="subunit">
    <text evidence="5">The complex is composed of two ATP-binding proteins (ModC), two transmembrane proteins (ModB) and a solute-binding protein (ModA).</text>
</comment>
<dbReference type="EMBL" id="MFNE01000038">
    <property type="protein sequence ID" value="OGG94510.1"/>
    <property type="molecule type" value="Genomic_DNA"/>
</dbReference>
<dbReference type="InterPro" id="IPR005950">
    <property type="entry name" value="ModA"/>
</dbReference>